<feature type="coiled-coil region" evidence="1">
    <location>
        <begin position="327"/>
        <end position="361"/>
    </location>
</feature>
<dbReference type="SUPFAM" id="SSF141868">
    <property type="entry name" value="EAL domain-like"/>
    <property type="match status" value="1"/>
</dbReference>
<accession>A0A7W8G062</accession>
<dbReference type="InterPro" id="IPR052155">
    <property type="entry name" value="Biofilm_reg_signaling"/>
</dbReference>
<dbReference type="AlphaFoldDB" id="A0A7W8G062"/>
<dbReference type="SUPFAM" id="SSF55073">
    <property type="entry name" value="Nucleotide cyclase"/>
    <property type="match status" value="1"/>
</dbReference>
<dbReference type="Pfam" id="PF00563">
    <property type="entry name" value="EAL"/>
    <property type="match status" value="1"/>
</dbReference>
<dbReference type="Proteomes" id="UP000521199">
    <property type="component" value="Unassembled WGS sequence"/>
</dbReference>
<dbReference type="PANTHER" id="PTHR44757:SF2">
    <property type="entry name" value="BIOFILM ARCHITECTURE MAINTENANCE PROTEIN MBAA"/>
    <property type="match status" value="1"/>
</dbReference>
<dbReference type="InterPro" id="IPR003018">
    <property type="entry name" value="GAF"/>
</dbReference>
<dbReference type="Pfam" id="PF13185">
    <property type="entry name" value="GAF_2"/>
    <property type="match status" value="2"/>
</dbReference>
<dbReference type="InterPro" id="IPR001633">
    <property type="entry name" value="EAL_dom"/>
</dbReference>
<dbReference type="SUPFAM" id="SSF55781">
    <property type="entry name" value="GAF domain-like"/>
    <property type="match status" value="2"/>
</dbReference>
<evidence type="ECO:0000256" key="1">
    <source>
        <dbReference type="SAM" id="Coils"/>
    </source>
</evidence>
<dbReference type="Gene3D" id="3.20.20.450">
    <property type="entry name" value="EAL domain"/>
    <property type="match status" value="1"/>
</dbReference>
<organism evidence="4 5">
    <name type="scientific">Chiayiivirga flava</name>
    <dbReference type="NCBI Taxonomy" id="659595"/>
    <lineage>
        <taxon>Bacteria</taxon>
        <taxon>Pseudomonadati</taxon>
        <taxon>Pseudomonadota</taxon>
        <taxon>Gammaproteobacteria</taxon>
        <taxon>Lysobacterales</taxon>
        <taxon>Lysobacteraceae</taxon>
        <taxon>Chiayiivirga</taxon>
    </lineage>
</organism>
<dbReference type="SMART" id="SM00065">
    <property type="entry name" value="GAF"/>
    <property type="match status" value="2"/>
</dbReference>
<dbReference type="Pfam" id="PF00990">
    <property type="entry name" value="GGDEF"/>
    <property type="match status" value="1"/>
</dbReference>
<protein>
    <submittedName>
        <fullName evidence="4">Diguanylate cyclase (GGDEF)-like protein</fullName>
    </submittedName>
</protein>
<dbReference type="CDD" id="cd01948">
    <property type="entry name" value="EAL"/>
    <property type="match status" value="1"/>
</dbReference>
<dbReference type="Gene3D" id="3.30.450.40">
    <property type="match status" value="2"/>
</dbReference>
<dbReference type="CDD" id="cd01949">
    <property type="entry name" value="GGDEF"/>
    <property type="match status" value="1"/>
</dbReference>
<dbReference type="NCBIfam" id="TIGR00254">
    <property type="entry name" value="GGDEF"/>
    <property type="match status" value="1"/>
</dbReference>
<dbReference type="SMART" id="SM00267">
    <property type="entry name" value="GGDEF"/>
    <property type="match status" value="1"/>
</dbReference>
<dbReference type="EMBL" id="JACHHP010000004">
    <property type="protein sequence ID" value="MBB5208851.1"/>
    <property type="molecule type" value="Genomic_DNA"/>
</dbReference>
<dbReference type="PROSITE" id="PS50883">
    <property type="entry name" value="EAL"/>
    <property type="match status" value="1"/>
</dbReference>
<sequence length="987" mass="108932">MIEAVPSDSARSPLGDVSRAELLLSGNTAQALLDSLASWARLRFALDDHAIYAVDGERVRLLASCGSVAAADTEALASRVRATATPQTDGIRHAWPLRDQNTLLGVYCAVVPRGSIADADTESDARIGLAHAARLLAQRLPAALELERLHRAVAQLAEAERLQRALYAIAELASGERDMGEVLSAIHGIVAGLMYAENFYIALHDRVHETLTFPYFRDVADREPPAPGEVFPMPAQHGSLTAHVILTGQTLLGPSPELLRMHGLHQGGFGPQSADWLGVPLMNGGEVIGAVVVQSYDEARRYSEQDRALLTFVAQHIATALERVRAHDELERRVKLRTDELNEANTALRAEIEERQRAERLQAALFRIAELGSVGGSLEQFYAPVHAVVGELLYAGNFYIALLSDDGKQLDFPYSVDEHDRARESRQLGRGLTEYVLRSKRALLADRATIAQLEAAGEVLSHGALAVFWMGVPLICDDHAVGVLAVQSYDTHHRYSERDQELLLFVSYHIANALQRKRAAESLRLANADLEQRVVERTEALFEANRVLREQIGERERAEEKLRYAALHDTLTGLPNRSLLLARMNEALRLYRREPGRQFAVLFLDLDRFKVVNDSVGHLVGDELLKEAGARIRGRLPPHATLARLGGDEFAVLLAIERSADAEAVAGDIIRAMEDPIRAGGKDLYSSTSIGIAYAQAHYDTAEELLRDADVALYRAKGNGRRRFEVFDEHLRRQALRQLEMEGNLRRALVRHEFEPVFQPIVRLGDRHIVGYETLLRWRHPRYGLAEPADFLAQAEESGLAEAIDWQVYESAFAQAGALLGADAYIGINVGARHLRSASFVDELLRQLDRYALTPSQLRIEVTERALLEDPEQVRAVMTRLGGLGVRLALDDFGTGYSSLSYLHQFPLHALKIDRSFVHPLDTQTPGNSTTVLRAIHALGKSLGLEIIAEGIETPAQLAVLEKLGCEYGQGFLLARPASAQALRGIA</sequence>
<dbReference type="InterPro" id="IPR035919">
    <property type="entry name" value="EAL_sf"/>
</dbReference>
<evidence type="ECO:0000313" key="4">
    <source>
        <dbReference type="EMBL" id="MBB5208851.1"/>
    </source>
</evidence>
<dbReference type="RefSeq" id="WP_183961401.1">
    <property type="nucleotide sequence ID" value="NZ_JACHHP010000004.1"/>
</dbReference>
<evidence type="ECO:0000259" key="3">
    <source>
        <dbReference type="PROSITE" id="PS50887"/>
    </source>
</evidence>
<dbReference type="PANTHER" id="PTHR44757">
    <property type="entry name" value="DIGUANYLATE CYCLASE DGCP"/>
    <property type="match status" value="1"/>
</dbReference>
<feature type="domain" description="GGDEF" evidence="3">
    <location>
        <begin position="597"/>
        <end position="729"/>
    </location>
</feature>
<dbReference type="PROSITE" id="PS50887">
    <property type="entry name" value="GGDEF"/>
    <property type="match status" value="1"/>
</dbReference>
<gene>
    <name evidence="4" type="ORF">HNQ52_002401</name>
</gene>
<reference evidence="4 5" key="1">
    <citation type="submission" date="2020-08" db="EMBL/GenBank/DDBJ databases">
        <title>Genomic Encyclopedia of Type Strains, Phase IV (KMG-IV): sequencing the most valuable type-strain genomes for metagenomic binning, comparative biology and taxonomic classification.</title>
        <authorList>
            <person name="Goeker M."/>
        </authorList>
    </citation>
    <scope>NUCLEOTIDE SEQUENCE [LARGE SCALE GENOMIC DNA]</scope>
    <source>
        <strain evidence="4 5">DSM 24163</strain>
    </source>
</reference>
<proteinExistence type="predicted"/>
<comment type="caution">
    <text evidence="4">The sequence shown here is derived from an EMBL/GenBank/DDBJ whole genome shotgun (WGS) entry which is preliminary data.</text>
</comment>
<dbReference type="InterPro" id="IPR043128">
    <property type="entry name" value="Rev_trsase/Diguanyl_cyclase"/>
</dbReference>
<keyword evidence="5" id="KW-1185">Reference proteome</keyword>
<dbReference type="InterPro" id="IPR029016">
    <property type="entry name" value="GAF-like_dom_sf"/>
</dbReference>
<dbReference type="Gene3D" id="3.30.70.270">
    <property type="match status" value="1"/>
</dbReference>
<keyword evidence="1" id="KW-0175">Coiled coil</keyword>
<dbReference type="SMART" id="SM00052">
    <property type="entry name" value="EAL"/>
    <property type="match status" value="1"/>
</dbReference>
<evidence type="ECO:0000313" key="5">
    <source>
        <dbReference type="Proteomes" id="UP000521199"/>
    </source>
</evidence>
<dbReference type="InterPro" id="IPR029787">
    <property type="entry name" value="Nucleotide_cyclase"/>
</dbReference>
<name>A0A7W8G062_9GAMM</name>
<feature type="domain" description="EAL" evidence="2">
    <location>
        <begin position="738"/>
        <end position="987"/>
    </location>
</feature>
<evidence type="ECO:0000259" key="2">
    <source>
        <dbReference type="PROSITE" id="PS50883"/>
    </source>
</evidence>
<dbReference type="InterPro" id="IPR000160">
    <property type="entry name" value="GGDEF_dom"/>
</dbReference>